<evidence type="ECO:0000313" key="2">
    <source>
        <dbReference type="EMBL" id="KDR71233.1"/>
    </source>
</evidence>
<feature type="region of interest" description="Disordered" evidence="1">
    <location>
        <begin position="1"/>
        <end position="51"/>
    </location>
</feature>
<accession>A0A067SWT4</accession>
<evidence type="ECO:0000256" key="1">
    <source>
        <dbReference type="SAM" id="MobiDB-lite"/>
    </source>
</evidence>
<gene>
    <name evidence="2" type="ORF">GALMADRAFT_254050</name>
</gene>
<organism evidence="2 3">
    <name type="scientific">Galerina marginata (strain CBS 339.88)</name>
    <dbReference type="NCBI Taxonomy" id="685588"/>
    <lineage>
        <taxon>Eukaryota</taxon>
        <taxon>Fungi</taxon>
        <taxon>Dikarya</taxon>
        <taxon>Basidiomycota</taxon>
        <taxon>Agaricomycotina</taxon>
        <taxon>Agaricomycetes</taxon>
        <taxon>Agaricomycetidae</taxon>
        <taxon>Agaricales</taxon>
        <taxon>Agaricineae</taxon>
        <taxon>Strophariaceae</taxon>
        <taxon>Galerina</taxon>
    </lineage>
</organism>
<name>A0A067SWT4_GALM3</name>
<evidence type="ECO:0000313" key="3">
    <source>
        <dbReference type="Proteomes" id="UP000027222"/>
    </source>
</evidence>
<dbReference type="AlphaFoldDB" id="A0A067SWT4"/>
<feature type="compositionally biased region" description="Low complexity" evidence="1">
    <location>
        <begin position="1"/>
        <end position="16"/>
    </location>
</feature>
<keyword evidence="3" id="KW-1185">Reference proteome</keyword>
<dbReference type="Proteomes" id="UP000027222">
    <property type="component" value="Unassembled WGS sequence"/>
</dbReference>
<protein>
    <submittedName>
        <fullName evidence="2">Uncharacterized protein</fullName>
    </submittedName>
</protein>
<dbReference type="EMBL" id="KL142393">
    <property type="protein sequence ID" value="KDR71233.1"/>
    <property type="molecule type" value="Genomic_DNA"/>
</dbReference>
<reference evidence="3" key="1">
    <citation type="journal article" date="2014" name="Proc. Natl. Acad. Sci. U.S.A.">
        <title>Extensive sampling of basidiomycete genomes demonstrates inadequacy of the white-rot/brown-rot paradigm for wood decay fungi.</title>
        <authorList>
            <person name="Riley R."/>
            <person name="Salamov A.A."/>
            <person name="Brown D.W."/>
            <person name="Nagy L.G."/>
            <person name="Floudas D."/>
            <person name="Held B.W."/>
            <person name="Levasseur A."/>
            <person name="Lombard V."/>
            <person name="Morin E."/>
            <person name="Otillar R."/>
            <person name="Lindquist E.A."/>
            <person name="Sun H."/>
            <person name="LaButti K.M."/>
            <person name="Schmutz J."/>
            <person name="Jabbour D."/>
            <person name="Luo H."/>
            <person name="Baker S.E."/>
            <person name="Pisabarro A.G."/>
            <person name="Walton J.D."/>
            <person name="Blanchette R.A."/>
            <person name="Henrissat B."/>
            <person name="Martin F."/>
            <person name="Cullen D."/>
            <person name="Hibbett D.S."/>
            <person name="Grigoriev I.V."/>
        </authorList>
    </citation>
    <scope>NUCLEOTIDE SEQUENCE [LARGE SCALE GENOMIC DNA]</scope>
    <source>
        <strain evidence="3">CBS 339.88</strain>
    </source>
</reference>
<dbReference type="HOGENOM" id="CLU_3106489_0_0_1"/>
<proteinExistence type="predicted"/>
<sequence length="51" mass="5894">MEVGNSSWEQSWESSWDASRAPEHDSHPNLRNRPNFAFPTWNPSWGKVALP</sequence>